<evidence type="ECO:0000313" key="1">
    <source>
        <dbReference type="EMBL" id="KSU88975.1"/>
    </source>
</evidence>
<dbReference type="RefSeq" id="WP_025908290.1">
    <property type="nucleotide sequence ID" value="NZ_KQ758632.1"/>
</dbReference>
<protein>
    <submittedName>
        <fullName evidence="1">Uncharacterized protein</fullName>
    </submittedName>
</protein>
<keyword evidence="2" id="KW-1185">Reference proteome</keyword>
<name>A0A0V8JPK2_9BACI</name>
<reference evidence="1 2" key="1">
    <citation type="submission" date="2015-11" db="EMBL/GenBank/DDBJ databases">
        <title>Bacillus caseinolyticus sp nov.</title>
        <authorList>
            <person name="Dastager S.G."/>
            <person name="Mawlankar R."/>
        </authorList>
    </citation>
    <scope>NUCLEOTIDE SEQUENCE [LARGE SCALE GENOMIC DNA]</scope>
    <source>
        <strain evidence="1 2">SGD-V-76</strain>
    </source>
</reference>
<sequence length="76" mass="9292">MHTEQLQDVFDYYGLQPLYHKFEYSFKAMGLFQSIPHHMIEDFLDTYSCETFDTFSFEEFCFLFLDFKHYVQDDSS</sequence>
<dbReference type="Proteomes" id="UP000053681">
    <property type="component" value="Unassembled WGS sequence"/>
</dbReference>
<dbReference type="EMBL" id="LNQP01000012">
    <property type="protein sequence ID" value="KSU88975.1"/>
    <property type="molecule type" value="Genomic_DNA"/>
</dbReference>
<accession>A0A0V8JPK2</accession>
<proteinExistence type="predicted"/>
<organism evidence="1 2">
    <name type="scientific">Priestia veravalensis</name>
    <dbReference type="NCBI Taxonomy" id="1414648"/>
    <lineage>
        <taxon>Bacteria</taxon>
        <taxon>Bacillati</taxon>
        <taxon>Bacillota</taxon>
        <taxon>Bacilli</taxon>
        <taxon>Bacillales</taxon>
        <taxon>Bacillaceae</taxon>
        <taxon>Priestia</taxon>
    </lineage>
</organism>
<gene>
    <name evidence="1" type="ORF">AS180_04760</name>
</gene>
<evidence type="ECO:0000313" key="2">
    <source>
        <dbReference type="Proteomes" id="UP000053681"/>
    </source>
</evidence>
<comment type="caution">
    <text evidence="1">The sequence shown here is derived from an EMBL/GenBank/DDBJ whole genome shotgun (WGS) entry which is preliminary data.</text>
</comment>
<dbReference type="AlphaFoldDB" id="A0A0V8JPK2"/>